<dbReference type="AlphaFoldDB" id="A0A1H6IAW3"/>
<dbReference type="RefSeq" id="WP_074714537.1">
    <property type="nucleotide sequence ID" value="NZ_FNWV01000002.1"/>
</dbReference>
<accession>A0A1H6IAW3</accession>
<evidence type="ECO:0000313" key="2">
    <source>
        <dbReference type="Proteomes" id="UP000183190"/>
    </source>
</evidence>
<name>A0A1H6IAW3_RUMFL</name>
<dbReference type="Proteomes" id="UP000183190">
    <property type="component" value="Unassembled WGS sequence"/>
</dbReference>
<evidence type="ECO:0000313" key="1">
    <source>
        <dbReference type="EMBL" id="SEH45448.1"/>
    </source>
</evidence>
<dbReference type="OrthoDB" id="9788304at2"/>
<organism evidence="1 2">
    <name type="scientific">Ruminococcus flavefaciens</name>
    <dbReference type="NCBI Taxonomy" id="1265"/>
    <lineage>
        <taxon>Bacteria</taxon>
        <taxon>Bacillati</taxon>
        <taxon>Bacillota</taxon>
        <taxon>Clostridia</taxon>
        <taxon>Eubacteriales</taxon>
        <taxon>Oscillospiraceae</taxon>
        <taxon>Ruminococcus</taxon>
    </lineage>
</organism>
<gene>
    <name evidence="1" type="ORF">SAMN02910265_00727</name>
</gene>
<sequence length="144" mass="16784">MGILDKFNDASRGVSEKAKNISEASNLKRKILYEEERIVEIFTDIGKKYYKNQGEDPAALKVLCDDIDTRRRRIKKMRYELNGIRGYKICPKCDAEVNERFQFCGRCGARLPDIDDDDFMSLESNDYYTESSNNFFDADSNKNY</sequence>
<reference evidence="1 2" key="1">
    <citation type="submission" date="2016-10" db="EMBL/GenBank/DDBJ databases">
        <authorList>
            <person name="de Groot N.N."/>
        </authorList>
    </citation>
    <scope>NUCLEOTIDE SEQUENCE [LARGE SCALE GENOMIC DNA]</scope>
    <source>
        <strain evidence="1 2">YAD2003</strain>
    </source>
</reference>
<proteinExistence type="predicted"/>
<protein>
    <recommendedName>
        <fullName evidence="3">Zinc-ribbon domain-containing protein</fullName>
    </recommendedName>
</protein>
<dbReference type="EMBL" id="FNWV01000002">
    <property type="protein sequence ID" value="SEH45448.1"/>
    <property type="molecule type" value="Genomic_DNA"/>
</dbReference>
<evidence type="ECO:0008006" key="3">
    <source>
        <dbReference type="Google" id="ProtNLM"/>
    </source>
</evidence>